<sequence length="67" mass="7100">MELGLDPDRVLARVVELAGMISGHMAEVRLRAQEDGLDHPLAGLLADAITARARHCAGMLAEPANRG</sequence>
<reference evidence="1" key="1">
    <citation type="submission" date="2021-02" db="EMBL/GenBank/DDBJ databases">
        <title>Skermanella TT6 skin isolate.</title>
        <authorList>
            <person name="Lee K."/>
            <person name="Ganzorig M."/>
        </authorList>
    </citation>
    <scope>NUCLEOTIDE SEQUENCE</scope>
    <source>
        <strain evidence="1">TT6</strain>
    </source>
</reference>
<evidence type="ECO:0000313" key="1">
    <source>
        <dbReference type="EMBL" id="QQP89370.1"/>
    </source>
</evidence>
<evidence type="ECO:0000313" key="2">
    <source>
        <dbReference type="Proteomes" id="UP000595197"/>
    </source>
</evidence>
<accession>A0ABX7B6X5</accession>
<dbReference type="EMBL" id="CP067420">
    <property type="protein sequence ID" value="QQP89370.1"/>
    <property type="molecule type" value="Genomic_DNA"/>
</dbReference>
<keyword evidence="2" id="KW-1185">Reference proteome</keyword>
<protein>
    <submittedName>
        <fullName evidence="1">Uncharacterized protein</fullName>
    </submittedName>
</protein>
<dbReference type="Proteomes" id="UP000595197">
    <property type="component" value="Chromosome"/>
</dbReference>
<organism evidence="1 2">
    <name type="scientific">Skermanella cutis</name>
    <dbReference type="NCBI Taxonomy" id="2775420"/>
    <lineage>
        <taxon>Bacteria</taxon>
        <taxon>Pseudomonadati</taxon>
        <taxon>Pseudomonadota</taxon>
        <taxon>Alphaproteobacteria</taxon>
        <taxon>Rhodospirillales</taxon>
        <taxon>Azospirillaceae</taxon>
        <taxon>Skermanella</taxon>
    </lineage>
</organism>
<gene>
    <name evidence="1" type="ORF">IGS68_25880</name>
</gene>
<proteinExistence type="predicted"/>
<name>A0ABX7B6X5_9PROT</name>